<name>A0ABS1NG62_9ACTN</name>
<dbReference type="Proteomes" id="UP000634229">
    <property type="component" value="Unassembled WGS sequence"/>
</dbReference>
<dbReference type="EMBL" id="JAERRF010000010">
    <property type="protein sequence ID" value="MBL1098917.1"/>
    <property type="molecule type" value="Genomic_DNA"/>
</dbReference>
<feature type="compositionally biased region" description="Basic and acidic residues" evidence="1">
    <location>
        <begin position="35"/>
        <end position="51"/>
    </location>
</feature>
<organism evidence="2 3">
    <name type="scientific">Streptomyces coffeae</name>
    <dbReference type="NCBI Taxonomy" id="621382"/>
    <lineage>
        <taxon>Bacteria</taxon>
        <taxon>Bacillati</taxon>
        <taxon>Actinomycetota</taxon>
        <taxon>Actinomycetes</taxon>
        <taxon>Kitasatosporales</taxon>
        <taxon>Streptomycetaceae</taxon>
        <taxon>Streptomyces</taxon>
    </lineage>
</organism>
<reference evidence="2 3" key="1">
    <citation type="submission" date="2021-01" db="EMBL/GenBank/DDBJ databases">
        <title>WGS of actinomycetes isolated from Thailand.</title>
        <authorList>
            <person name="Thawai C."/>
        </authorList>
    </citation>
    <scope>NUCLEOTIDE SEQUENCE [LARGE SCALE GENOMIC DNA]</scope>
    <source>
        <strain evidence="2 3">CA1R205</strain>
    </source>
</reference>
<evidence type="ECO:0008006" key="4">
    <source>
        <dbReference type="Google" id="ProtNLM"/>
    </source>
</evidence>
<evidence type="ECO:0000256" key="1">
    <source>
        <dbReference type="SAM" id="MobiDB-lite"/>
    </source>
</evidence>
<evidence type="ECO:0000313" key="2">
    <source>
        <dbReference type="EMBL" id="MBL1098917.1"/>
    </source>
</evidence>
<accession>A0ABS1NG62</accession>
<gene>
    <name evidence="2" type="ORF">JK363_20055</name>
</gene>
<feature type="compositionally biased region" description="Basic and acidic residues" evidence="1">
    <location>
        <begin position="171"/>
        <end position="185"/>
    </location>
</feature>
<protein>
    <recommendedName>
        <fullName evidence="4">DUF2742 domain-containing protein</fullName>
    </recommendedName>
</protein>
<evidence type="ECO:0000313" key="3">
    <source>
        <dbReference type="Proteomes" id="UP000634229"/>
    </source>
</evidence>
<proteinExistence type="predicted"/>
<comment type="caution">
    <text evidence="2">The sequence shown here is derived from an EMBL/GenBank/DDBJ whole genome shotgun (WGS) entry which is preliminary data.</text>
</comment>
<dbReference type="RefSeq" id="WP_201876301.1">
    <property type="nucleotide sequence ID" value="NZ_JAERRF010000010.1"/>
</dbReference>
<sequence length="185" mass="20730">MTFQNAKTPRVVAGASQEVHGGTDPTVAQVRRRREAASRCEPLECGHRDPLDCDAEACGEQPDEQSASPDPEPTVDPFDFVKLWADAKALFFTGDFPEYGSQAWRGLGPDDPARLAAALDAAEKWRKYGDDATYWLEEASRPRPPVWQRPTYAEREQAWQDMLARNGPEWTQRRAATDKQQPEAA</sequence>
<feature type="region of interest" description="Disordered" evidence="1">
    <location>
        <begin position="165"/>
        <end position="185"/>
    </location>
</feature>
<feature type="region of interest" description="Disordered" evidence="1">
    <location>
        <begin position="1"/>
        <end position="77"/>
    </location>
</feature>
<feature type="compositionally biased region" description="Acidic residues" evidence="1">
    <location>
        <begin position="52"/>
        <end position="63"/>
    </location>
</feature>
<keyword evidence="3" id="KW-1185">Reference proteome</keyword>